<dbReference type="STRING" id="231916.A0A409YJM6"/>
<dbReference type="InterPro" id="IPR011330">
    <property type="entry name" value="Glyco_hydro/deAcase_b/a-brl"/>
</dbReference>
<feature type="compositionally biased region" description="Low complexity" evidence="12">
    <location>
        <begin position="399"/>
        <end position="420"/>
    </location>
</feature>
<evidence type="ECO:0000313" key="14">
    <source>
        <dbReference type="EMBL" id="PPR03216.1"/>
    </source>
</evidence>
<name>A0A409YJM6_9AGAR</name>
<comment type="cofactor">
    <cofactor evidence="1">
        <name>Co(2+)</name>
        <dbReference type="ChEBI" id="CHEBI:48828"/>
    </cofactor>
</comment>
<keyword evidence="11" id="KW-0961">Cell wall biogenesis/degradation</keyword>
<feature type="compositionally biased region" description="Pro residues" evidence="12">
    <location>
        <begin position="822"/>
        <end position="837"/>
    </location>
</feature>
<feature type="domain" description="NodB homology" evidence="13">
    <location>
        <begin position="1045"/>
        <end position="1248"/>
    </location>
</feature>
<dbReference type="OrthoDB" id="3262497at2759"/>
<protein>
    <recommendedName>
        <fullName evidence="13">NodB homology domain-containing protein</fullName>
    </recommendedName>
</protein>
<dbReference type="GO" id="GO:0005975">
    <property type="term" value="P:carbohydrate metabolic process"/>
    <property type="evidence" value="ECO:0007669"/>
    <property type="project" value="InterPro"/>
</dbReference>
<feature type="compositionally biased region" description="Polar residues" evidence="12">
    <location>
        <begin position="563"/>
        <end position="573"/>
    </location>
</feature>
<dbReference type="Pfam" id="PF01522">
    <property type="entry name" value="Polysacc_deac_1"/>
    <property type="match status" value="1"/>
</dbReference>
<feature type="compositionally biased region" description="Low complexity" evidence="12">
    <location>
        <begin position="677"/>
        <end position="697"/>
    </location>
</feature>
<dbReference type="GO" id="GO:0005886">
    <property type="term" value="C:plasma membrane"/>
    <property type="evidence" value="ECO:0007669"/>
    <property type="project" value="UniProtKB-SubCell"/>
</dbReference>
<dbReference type="InterPro" id="IPR002509">
    <property type="entry name" value="NODB_dom"/>
</dbReference>
<feature type="region of interest" description="Disordered" evidence="12">
    <location>
        <begin position="247"/>
        <end position="268"/>
    </location>
</feature>
<evidence type="ECO:0000256" key="7">
    <source>
        <dbReference type="ARBA" id="ARBA00022801"/>
    </source>
</evidence>
<feature type="compositionally biased region" description="Low complexity" evidence="12">
    <location>
        <begin position="380"/>
        <end position="391"/>
    </location>
</feature>
<dbReference type="GO" id="GO:0071555">
    <property type="term" value="P:cell wall organization"/>
    <property type="evidence" value="ECO:0007669"/>
    <property type="project" value="UniProtKB-KW"/>
</dbReference>
<feature type="region of interest" description="Disordered" evidence="12">
    <location>
        <begin position="362"/>
        <end position="463"/>
    </location>
</feature>
<feature type="compositionally biased region" description="Low complexity" evidence="12">
    <location>
        <begin position="704"/>
        <end position="725"/>
    </location>
</feature>
<feature type="compositionally biased region" description="Pro residues" evidence="12">
    <location>
        <begin position="538"/>
        <end position="555"/>
    </location>
</feature>
<feature type="compositionally biased region" description="Low complexity" evidence="12">
    <location>
        <begin position="612"/>
        <end position="647"/>
    </location>
</feature>
<feature type="compositionally biased region" description="Polar residues" evidence="12">
    <location>
        <begin position="961"/>
        <end position="975"/>
    </location>
</feature>
<feature type="region of interest" description="Disordered" evidence="12">
    <location>
        <begin position="492"/>
        <end position="853"/>
    </location>
</feature>
<feature type="compositionally biased region" description="Basic and acidic residues" evidence="12">
    <location>
        <begin position="362"/>
        <end position="372"/>
    </location>
</feature>
<feature type="region of interest" description="Disordered" evidence="12">
    <location>
        <begin position="80"/>
        <end position="182"/>
    </location>
</feature>
<feature type="compositionally biased region" description="Polar residues" evidence="12">
    <location>
        <begin position="421"/>
        <end position="430"/>
    </location>
</feature>
<feature type="compositionally biased region" description="Pro residues" evidence="12">
    <location>
        <begin position="139"/>
        <end position="148"/>
    </location>
</feature>
<dbReference type="Proteomes" id="UP000284706">
    <property type="component" value="Unassembled WGS sequence"/>
</dbReference>
<feature type="compositionally biased region" description="Pro residues" evidence="12">
    <location>
        <begin position="592"/>
        <end position="608"/>
    </location>
</feature>
<comment type="subcellular location">
    <subcellularLocation>
        <location evidence="2">Cell membrane</location>
        <topology evidence="2">Lipid-anchor</topology>
        <topology evidence="2">GPI-anchor</topology>
    </subcellularLocation>
</comment>
<keyword evidence="10" id="KW-0449">Lipoprotein</keyword>
<dbReference type="GO" id="GO:0016810">
    <property type="term" value="F:hydrolase activity, acting on carbon-nitrogen (but not peptide) bonds"/>
    <property type="evidence" value="ECO:0007669"/>
    <property type="project" value="InterPro"/>
</dbReference>
<feature type="compositionally biased region" description="Low complexity" evidence="12">
    <location>
        <begin position="437"/>
        <end position="450"/>
    </location>
</feature>
<evidence type="ECO:0000256" key="4">
    <source>
        <dbReference type="ARBA" id="ARBA00022622"/>
    </source>
</evidence>
<evidence type="ECO:0000259" key="13">
    <source>
        <dbReference type="PROSITE" id="PS51677"/>
    </source>
</evidence>
<feature type="compositionally biased region" description="Low complexity" evidence="12">
    <location>
        <begin position="898"/>
        <end position="932"/>
    </location>
</feature>
<feature type="region of interest" description="Disordered" evidence="12">
    <location>
        <begin position="1"/>
        <end position="58"/>
    </location>
</feature>
<feature type="region of interest" description="Disordered" evidence="12">
    <location>
        <begin position="866"/>
        <end position="979"/>
    </location>
</feature>
<evidence type="ECO:0000256" key="8">
    <source>
        <dbReference type="ARBA" id="ARBA00023136"/>
    </source>
</evidence>
<evidence type="ECO:0000256" key="11">
    <source>
        <dbReference type="ARBA" id="ARBA00023316"/>
    </source>
</evidence>
<dbReference type="EMBL" id="NHYE01000764">
    <property type="protein sequence ID" value="PPR03216.1"/>
    <property type="molecule type" value="Genomic_DNA"/>
</dbReference>
<dbReference type="Gene3D" id="3.20.20.370">
    <property type="entry name" value="Glycoside hydrolase/deacetylase"/>
    <property type="match status" value="1"/>
</dbReference>
<evidence type="ECO:0000256" key="5">
    <source>
        <dbReference type="ARBA" id="ARBA00022723"/>
    </source>
</evidence>
<proteinExistence type="predicted"/>
<dbReference type="GO" id="GO:0046872">
    <property type="term" value="F:metal ion binding"/>
    <property type="evidence" value="ECO:0007669"/>
    <property type="project" value="UniProtKB-KW"/>
</dbReference>
<dbReference type="SUPFAM" id="SSF88713">
    <property type="entry name" value="Glycoside hydrolase/deacetylase"/>
    <property type="match status" value="1"/>
</dbReference>
<comment type="caution">
    <text evidence="14">The sequence shown here is derived from an EMBL/GenBank/DDBJ whole genome shotgun (WGS) entry which is preliminary data.</text>
</comment>
<dbReference type="PROSITE" id="PS51677">
    <property type="entry name" value="NODB"/>
    <property type="match status" value="1"/>
</dbReference>
<dbReference type="InParanoid" id="A0A409YJM6"/>
<organism evidence="14 15">
    <name type="scientific">Gymnopilus dilepis</name>
    <dbReference type="NCBI Taxonomy" id="231916"/>
    <lineage>
        <taxon>Eukaryota</taxon>
        <taxon>Fungi</taxon>
        <taxon>Dikarya</taxon>
        <taxon>Basidiomycota</taxon>
        <taxon>Agaricomycotina</taxon>
        <taxon>Agaricomycetes</taxon>
        <taxon>Agaricomycetidae</taxon>
        <taxon>Agaricales</taxon>
        <taxon>Agaricineae</taxon>
        <taxon>Hymenogastraceae</taxon>
        <taxon>Gymnopilus</taxon>
    </lineage>
</organism>
<dbReference type="AlphaFoldDB" id="A0A409YJM6"/>
<evidence type="ECO:0000313" key="15">
    <source>
        <dbReference type="Proteomes" id="UP000284706"/>
    </source>
</evidence>
<feature type="compositionally biased region" description="Low complexity" evidence="12">
    <location>
        <begin position="13"/>
        <end position="31"/>
    </location>
</feature>
<feature type="compositionally biased region" description="Pro residues" evidence="12">
    <location>
        <begin position="945"/>
        <end position="956"/>
    </location>
</feature>
<keyword evidence="4" id="KW-0336">GPI-anchor</keyword>
<evidence type="ECO:0000256" key="10">
    <source>
        <dbReference type="ARBA" id="ARBA00023288"/>
    </source>
</evidence>
<evidence type="ECO:0000256" key="2">
    <source>
        <dbReference type="ARBA" id="ARBA00004609"/>
    </source>
</evidence>
<evidence type="ECO:0000256" key="6">
    <source>
        <dbReference type="ARBA" id="ARBA00022729"/>
    </source>
</evidence>
<reference evidence="14 15" key="1">
    <citation type="journal article" date="2018" name="Evol. Lett.">
        <title>Horizontal gene cluster transfer increased hallucinogenic mushroom diversity.</title>
        <authorList>
            <person name="Reynolds H.T."/>
            <person name="Vijayakumar V."/>
            <person name="Gluck-Thaler E."/>
            <person name="Korotkin H.B."/>
            <person name="Matheny P.B."/>
            <person name="Slot J.C."/>
        </authorList>
    </citation>
    <scope>NUCLEOTIDE SEQUENCE [LARGE SCALE GENOMIC DNA]</scope>
    <source>
        <strain evidence="14 15">SRW20</strain>
    </source>
</reference>
<feature type="compositionally biased region" description="Polar residues" evidence="12">
    <location>
        <begin position="767"/>
        <end position="778"/>
    </location>
</feature>
<keyword evidence="3" id="KW-1003">Cell membrane</keyword>
<evidence type="ECO:0000256" key="9">
    <source>
        <dbReference type="ARBA" id="ARBA00023277"/>
    </source>
</evidence>
<evidence type="ECO:0000256" key="3">
    <source>
        <dbReference type="ARBA" id="ARBA00022475"/>
    </source>
</evidence>
<keyword evidence="7" id="KW-0378">Hydrolase</keyword>
<keyword evidence="8" id="KW-0472">Membrane</keyword>
<keyword evidence="6" id="KW-0732">Signal</keyword>
<feature type="compositionally biased region" description="Low complexity" evidence="12">
    <location>
        <begin position="95"/>
        <end position="107"/>
    </location>
</feature>
<dbReference type="GO" id="GO:0098552">
    <property type="term" value="C:side of membrane"/>
    <property type="evidence" value="ECO:0007669"/>
    <property type="project" value="UniProtKB-KW"/>
</dbReference>
<accession>A0A409YJM6</accession>
<feature type="compositionally biased region" description="Pro residues" evidence="12">
    <location>
        <begin position="870"/>
        <end position="882"/>
    </location>
</feature>
<dbReference type="PANTHER" id="PTHR46471">
    <property type="entry name" value="CHITIN DEACETYLASE"/>
    <property type="match status" value="1"/>
</dbReference>
<evidence type="ECO:0000256" key="1">
    <source>
        <dbReference type="ARBA" id="ARBA00001941"/>
    </source>
</evidence>
<feature type="compositionally biased region" description="Polar residues" evidence="12">
    <location>
        <begin position="47"/>
        <end position="58"/>
    </location>
</feature>
<keyword evidence="9" id="KW-0119">Carbohydrate metabolism</keyword>
<sequence length="1248" mass="133057">MEDPWANAWGEPSKSSIPDSSVLVSGSSTWSAPSVSAIHGDNEDDLSASSWSAQPTSHWNDAEPIETFIWNTDAPSTWAPTSSTFDRLSLSSGFPSEPEAPSTSPSEDAGVIPSPISHSVSLEPERHLQSTSSDVKPSETPPRTPLPPTLVLDDDIDAFGTFETGEEAEDSGEWTPPRSNFNLPSAEVAALAPRWDYPGSAATDATHDTMKELDEAWDKAREAKEKQDRYVPRELLTSILQQVEDLSDDLWPEPASETSKFTEQPRRMDMEDLGLNSVIQRLAPDDLTLPPKLPFSKTFMSKQSSEAIKLTRHTPLTKLSPMAFYLSSKGLTSWEASVKAKPNITSDDFAPAGWKIVESPKAEVHVPDDTKKKSSGGLLSFFGRRSTTSSSDVPIVGRSASPVPTSSPSSARAGSSPRPSVDTSRTSSTPVDVKGRSAASSPVVSAAIPAHVRSSSTSEKPPTVAAVALDSIKRESTPPPSAVSKFFGRFSRHKSSSSRDSLALSADDLEFLSDVPTVEAKEDKSDDLDALSRMIKAPPLPTTLPPPLPPPPRVPPQLSRPSSTITKTENSQSKQDDFLSLFDDVSAQSVSPIPPVSILPPMPTPPVKPVISETTAPAASSFSSTLPIASTTQSTSRSSPPQSRTSPIDQLWPAFDYPSVQMNKNAMNKRPPVAIMSSPSTTSSVPPLLPKPSSAFSIPPPPSSSRSRAVSPNPSLVDASGRSISPLPPPPSSRSHTPSVPLRQVQSQAASTTTDEDDDFADFLSSPAQATYPSQSAFANFPTPAATKSQVAPSDDIFGSFQAFDTPPRPPAKSLNTNVGSPSPPSPPSKSKSPPPSLNHVPRKPSRAADHSRTLSLMESVAARGRWLGPPSPLPEALPPPSATNGNASSMDLFESGSSMQAQQARATAALSAPSNPVLAPNGSSKPPSSWSFPPPMNPTLLEPIPSPPSHKPPTTLPSTVPNTAVMSSAPNTERTGGLSAQDLSPFVSCAYSLPPSNSFSPMLLGISLLEAAFALSVTGLCAALPHNVDRRQTASVVTHCTVPNTAALTFDDGPYDYIYNISDTLKAHGAVGTFFFSTSSSSQRGCPENVERVRYVFDQGHQVASHTWSHPDLTSLSSGKIRDEMSRIDEAIQRITGALPAFMRPPYGSYNDNVLRIVGARQQSAVTWDFDSGDATGSRQRQYMRQEVYTSSSFFFSFEVLPYAISKLQAKGYKLVTVAECLGGDPYQSMGEPAARTVSDRSFSDAF</sequence>
<evidence type="ECO:0000256" key="12">
    <source>
        <dbReference type="SAM" id="MobiDB-lite"/>
    </source>
</evidence>
<feature type="compositionally biased region" description="Polar residues" evidence="12">
    <location>
        <begin position="80"/>
        <end position="94"/>
    </location>
</feature>
<keyword evidence="15" id="KW-1185">Reference proteome</keyword>
<dbReference type="PANTHER" id="PTHR46471:SF2">
    <property type="entry name" value="CHITIN DEACETYLASE-RELATED"/>
    <property type="match status" value="1"/>
</dbReference>
<keyword evidence="4" id="KW-0325">Glycoprotein</keyword>
<gene>
    <name evidence="14" type="ORF">CVT26_008064</name>
</gene>
<keyword evidence="5" id="KW-0479">Metal-binding</keyword>